<protein>
    <submittedName>
        <fullName evidence="1">Uncharacterized protein</fullName>
    </submittedName>
</protein>
<reference evidence="2 5" key="2">
    <citation type="journal article" date="2020" name="Cell Host Microbe">
        <title>Functional and Genomic Variation between Human-Derived Isolates of Lachnospiraceae Reveals Inter- and Intra-Species Diversity.</title>
        <authorList>
            <person name="Sorbara M.T."/>
            <person name="Littmann E.R."/>
            <person name="Fontana E."/>
            <person name="Moody T.U."/>
            <person name="Kohout C.E."/>
            <person name="Gjonbalaj M."/>
            <person name="Eaton V."/>
            <person name="Seok R."/>
            <person name="Leiner I.M."/>
            <person name="Pamer E.G."/>
        </authorList>
    </citation>
    <scope>NUCLEOTIDE SEQUENCE [LARGE SCALE GENOMIC DNA]</scope>
    <source>
        <strain evidence="2 5">MSK.14.57</strain>
    </source>
</reference>
<dbReference type="GeneID" id="92741791"/>
<dbReference type="Proteomes" id="UP001243496">
    <property type="component" value="Chromosome"/>
</dbReference>
<evidence type="ECO:0000313" key="4">
    <source>
        <dbReference type="Proteomes" id="UP000188159"/>
    </source>
</evidence>
<evidence type="ECO:0000313" key="2">
    <source>
        <dbReference type="EMBL" id="NSJ78425.1"/>
    </source>
</evidence>
<dbReference type="EMBL" id="CP012098">
    <property type="protein sequence ID" value="AQP40194.1"/>
    <property type="molecule type" value="Genomic_DNA"/>
</dbReference>
<dbReference type="RefSeq" id="WP_008392537.1">
    <property type="nucleotide sequence ID" value="NZ_CACRSX010000030.1"/>
</dbReference>
<dbReference type="EMBL" id="CP132968">
    <property type="protein sequence ID" value="WMD15770.1"/>
    <property type="molecule type" value="Genomic_DNA"/>
</dbReference>
<dbReference type="Proteomes" id="UP000188159">
    <property type="component" value="Chromosome"/>
</dbReference>
<name>A0A1Q2C931_ANAHA</name>
<dbReference type="Proteomes" id="UP001644750">
    <property type="component" value="Unassembled WGS sequence"/>
</dbReference>
<gene>
    <name evidence="1" type="ORF">DO83_11770</name>
    <name evidence="2" type="ORF">G5A72_02225</name>
    <name evidence="3" type="ORF">RBI15_10335</name>
</gene>
<evidence type="ECO:0000313" key="1">
    <source>
        <dbReference type="EMBL" id="AQP40194.1"/>
    </source>
</evidence>
<dbReference type="AlphaFoldDB" id="A0A1Q2C931"/>
<evidence type="ECO:0000313" key="5">
    <source>
        <dbReference type="Proteomes" id="UP001644750"/>
    </source>
</evidence>
<evidence type="ECO:0000313" key="3">
    <source>
        <dbReference type="EMBL" id="WMD15770.1"/>
    </source>
</evidence>
<reference evidence="1 4" key="1">
    <citation type="journal article" date="2016" name="Sci. Rep.">
        <title>Accelerated dysbiosis of gut microbiota during aggravation of DSS-induced colitis by a butyrate-producing bacterium.</title>
        <authorList>
            <person name="Zhang Q."/>
            <person name="Wu Y."/>
            <person name="Wang J."/>
            <person name="Wu G."/>
            <person name="Long W."/>
            <person name="Xue Z."/>
            <person name="Wang L."/>
            <person name="Zhang X."/>
            <person name="Pang X."/>
            <person name="Zhao Y."/>
            <person name="Zhao L."/>
            <person name="Zhang C."/>
        </authorList>
    </citation>
    <scope>NUCLEOTIDE SEQUENCE [LARGE SCALE GENOMIC DNA]</scope>
    <source>
        <strain evidence="1 4">BPB5</strain>
    </source>
</reference>
<keyword evidence="5" id="KW-1185">Reference proteome</keyword>
<proteinExistence type="predicted"/>
<sequence length="184" mass="21318">MMEEGVNMIKELIKIKENNNIVSIFCDEDDTSMFLEGYIYAIGRQDFLIKHITPHGLADGYILKKIDSVMHLEISGQYEKKIEKLYSKKNQRHIDLKLQDKVSLKNNIFQICMNNKYIVSIEMIQDDECPIKGVINKIDDNKVIVSKLTEYGEDDGEAILKKENIDTISFLGVDEEDIQLLKRK</sequence>
<dbReference type="EMBL" id="JAAITB010000003">
    <property type="protein sequence ID" value="NSJ78425.1"/>
    <property type="molecule type" value="Genomic_DNA"/>
</dbReference>
<organism evidence="1 4">
    <name type="scientific">Anaerostipes hadrus</name>
    <dbReference type="NCBI Taxonomy" id="649756"/>
    <lineage>
        <taxon>Bacteria</taxon>
        <taxon>Bacillati</taxon>
        <taxon>Bacillota</taxon>
        <taxon>Clostridia</taxon>
        <taxon>Lachnospirales</taxon>
        <taxon>Lachnospiraceae</taxon>
        <taxon>Anaerostipes</taxon>
    </lineage>
</organism>
<reference evidence="2" key="3">
    <citation type="submission" date="2020-02" db="EMBL/GenBank/DDBJ databases">
        <authorList>
            <person name="Littmann E."/>
            <person name="Sorbara M."/>
        </authorList>
    </citation>
    <scope>NUCLEOTIDE SEQUENCE</scope>
    <source>
        <strain evidence="2">MSK.14.57</strain>
    </source>
</reference>
<accession>A0A1Q2C931</accession>
<reference evidence="3" key="4">
    <citation type="submission" date="2023-08" db="EMBL/GenBank/DDBJ databases">
        <title>Complete Genome Sequences of butyrate producing Anaerostipes hadrus strains BA1 and GIF7 isolated from the terminal ileum of a healthy lean male.</title>
        <authorList>
            <person name="Low A."/>
            <person name="Sheludchenko M."/>
            <person name="Cheng H.E."/>
            <person name="Koh X.Q."/>
            <person name="Lee J."/>
        </authorList>
    </citation>
    <scope>NUCLEOTIDE SEQUENCE</scope>
    <source>
        <strain evidence="3">BA1</strain>
    </source>
</reference>